<gene>
    <name evidence="1" type="ORF">LCGC14_1244750</name>
</gene>
<protein>
    <submittedName>
        <fullName evidence="1">Uncharacterized protein</fullName>
    </submittedName>
</protein>
<sequence length="31" mass="3644">MTPIYSFKELKRQNLEVNKHTNLGGCHLNEE</sequence>
<dbReference type="EMBL" id="LAZR01006760">
    <property type="protein sequence ID" value="KKM89825.1"/>
    <property type="molecule type" value="Genomic_DNA"/>
</dbReference>
<reference evidence="1" key="1">
    <citation type="journal article" date="2015" name="Nature">
        <title>Complex archaea that bridge the gap between prokaryotes and eukaryotes.</title>
        <authorList>
            <person name="Spang A."/>
            <person name="Saw J.H."/>
            <person name="Jorgensen S.L."/>
            <person name="Zaremba-Niedzwiedzka K."/>
            <person name="Martijn J."/>
            <person name="Lind A.E."/>
            <person name="van Eijk R."/>
            <person name="Schleper C."/>
            <person name="Guy L."/>
            <person name="Ettema T.J."/>
        </authorList>
    </citation>
    <scope>NUCLEOTIDE SEQUENCE</scope>
</reference>
<organism evidence="1">
    <name type="scientific">marine sediment metagenome</name>
    <dbReference type="NCBI Taxonomy" id="412755"/>
    <lineage>
        <taxon>unclassified sequences</taxon>
        <taxon>metagenomes</taxon>
        <taxon>ecological metagenomes</taxon>
    </lineage>
</organism>
<name>A0A0F9NM50_9ZZZZ</name>
<evidence type="ECO:0000313" key="1">
    <source>
        <dbReference type="EMBL" id="KKM89825.1"/>
    </source>
</evidence>
<accession>A0A0F9NM50</accession>
<dbReference type="AlphaFoldDB" id="A0A0F9NM50"/>
<proteinExistence type="predicted"/>
<comment type="caution">
    <text evidence="1">The sequence shown here is derived from an EMBL/GenBank/DDBJ whole genome shotgun (WGS) entry which is preliminary data.</text>
</comment>